<gene>
    <name evidence="1" type="ORF">N4264_16950</name>
</gene>
<name>A0ABY6B8M0_9GAMM</name>
<dbReference type="RefSeq" id="WP_261693412.1">
    <property type="nucleotide sequence ID" value="NZ_CP104694.1"/>
</dbReference>
<evidence type="ECO:0000313" key="1">
    <source>
        <dbReference type="EMBL" id="UXI66428.1"/>
    </source>
</evidence>
<sequence length="168" mass="19061">MRFSSGLAGEALIVVLDGVDRLSQEDLDELLAVQNLEAMALVYDILVPRSRRIHPEYPDVRIVQFVRQYLVRCVVENVSTWAGDVHSRSEACREAACLVAKAWAGEPGWPDIGLDWARELYQSTSDAGVREALETFFYIDGTDAARQEFRRWNNDTVMMGALERIRLL</sequence>
<proteinExistence type="predicted"/>
<keyword evidence="2" id="KW-1185">Reference proteome</keyword>
<dbReference type="EMBL" id="CP104694">
    <property type="protein sequence ID" value="UXI66428.1"/>
    <property type="molecule type" value="Genomic_DNA"/>
</dbReference>
<protein>
    <submittedName>
        <fullName evidence="1">Uncharacterized protein</fullName>
    </submittedName>
</protein>
<organism evidence="1 2">
    <name type="scientific">Tahibacter amnicola</name>
    <dbReference type="NCBI Taxonomy" id="2976241"/>
    <lineage>
        <taxon>Bacteria</taxon>
        <taxon>Pseudomonadati</taxon>
        <taxon>Pseudomonadota</taxon>
        <taxon>Gammaproteobacteria</taxon>
        <taxon>Lysobacterales</taxon>
        <taxon>Rhodanobacteraceae</taxon>
        <taxon>Tahibacter</taxon>
    </lineage>
</organism>
<accession>A0ABY6B8M0</accession>
<evidence type="ECO:0000313" key="2">
    <source>
        <dbReference type="Proteomes" id="UP001064632"/>
    </source>
</evidence>
<reference evidence="1" key="1">
    <citation type="submission" date="2022-09" db="EMBL/GenBank/DDBJ databases">
        <title>Tahibacter sp. nov., isolated from a fresh water.</title>
        <authorList>
            <person name="Baek J.H."/>
            <person name="Lee J.K."/>
            <person name="Kim J.M."/>
            <person name="Jeon C.O."/>
        </authorList>
    </citation>
    <scope>NUCLEOTIDE SEQUENCE</scope>
    <source>
        <strain evidence="1">W38</strain>
    </source>
</reference>
<dbReference type="Proteomes" id="UP001064632">
    <property type="component" value="Chromosome"/>
</dbReference>